<name>A0A6J2SR50_DROHY</name>
<dbReference type="RefSeq" id="XP_030079561.1">
    <property type="nucleotide sequence ID" value="XM_030223701.1"/>
</dbReference>
<sequence length="222" mass="25326">MAQIWMDDENAVAHMLPRSARKAMADNALQQSAKKSVLSKLDNMLYNKPHLTPFKGANAKFPASCAPKISLCKETLQKQHRKLPQKSDAPQLLETHFKAPQSTPNVANDLYAKSAEATNDFDLFDFMDFPSAKCLKNCQKPLTYKNFEPLLNEELIAKLLNNTMEMDEELLVETPSHPDLETDDIAWQPITYKSTEFEEPLKDIFDLPLPANFYFADFEREP</sequence>
<accession>A0A6J2SR50</accession>
<dbReference type="KEGG" id="dhe:115483011"/>
<evidence type="ECO:0000313" key="1">
    <source>
        <dbReference type="Proteomes" id="UP000504633"/>
    </source>
</evidence>
<dbReference type="KEGG" id="dhe:111600381"/>
<organism evidence="1 3">
    <name type="scientific">Drosophila hydei</name>
    <name type="common">Fruit fly</name>
    <dbReference type="NCBI Taxonomy" id="7224"/>
    <lineage>
        <taxon>Eukaryota</taxon>
        <taxon>Metazoa</taxon>
        <taxon>Ecdysozoa</taxon>
        <taxon>Arthropoda</taxon>
        <taxon>Hexapoda</taxon>
        <taxon>Insecta</taxon>
        <taxon>Pterygota</taxon>
        <taxon>Neoptera</taxon>
        <taxon>Endopterygota</taxon>
        <taxon>Diptera</taxon>
        <taxon>Brachycera</taxon>
        <taxon>Muscomorpha</taxon>
        <taxon>Ephydroidea</taxon>
        <taxon>Drosophilidae</taxon>
        <taxon>Drosophila</taxon>
    </lineage>
</organism>
<dbReference type="OMA" id="WMDNENA"/>
<reference evidence="2 3" key="1">
    <citation type="submission" date="2025-04" db="UniProtKB">
        <authorList>
            <consortium name="RefSeq"/>
        </authorList>
    </citation>
    <scope>IDENTIFICATION</scope>
    <source>
        <strain evidence="2 3">15085-1641.00</strain>
        <tissue evidence="2 3">Whole body</tissue>
    </source>
</reference>
<gene>
    <name evidence="3" type="primary">LOC115483011</name>
    <name evidence="2" type="synonym">LOC111600381</name>
</gene>
<dbReference type="RefSeq" id="XP_023172225.2">
    <property type="nucleotide sequence ID" value="XM_023316457.2"/>
</dbReference>
<evidence type="ECO:0000313" key="3">
    <source>
        <dbReference type="RefSeq" id="XP_030079561.1"/>
    </source>
</evidence>
<dbReference type="Proteomes" id="UP000504633">
    <property type="component" value="Unplaced"/>
</dbReference>
<dbReference type="GeneID" id="115483011"/>
<keyword evidence="1" id="KW-1185">Reference proteome</keyword>
<dbReference type="AlphaFoldDB" id="A0A6J2SR50"/>
<evidence type="ECO:0000313" key="2">
    <source>
        <dbReference type="RefSeq" id="XP_023172225.2"/>
    </source>
</evidence>
<proteinExistence type="predicted"/>
<protein>
    <submittedName>
        <fullName evidence="2">Uncharacterized protein LOC111600381</fullName>
    </submittedName>
    <submittedName>
        <fullName evidence="3">Uncharacterized protein LOC115483011</fullName>
    </submittedName>
</protein>
<dbReference type="OrthoDB" id="7858638at2759"/>